<comment type="caution">
    <text evidence="2">The sequence shown here is derived from an EMBL/GenBank/DDBJ whole genome shotgun (WGS) entry which is preliminary data.</text>
</comment>
<evidence type="ECO:0000313" key="2">
    <source>
        <dbReference type="EMBL" id="HIZ09168.1"/>
    </source>
</evidence>
<dbReference type="Proteomes" id="UP000824025">
    <property type="component" value="Unassembled WGS sequence"/>
</dbReference>
<gene>
    <name evidence="2" type="ORF">H9726_01645</name>
</gene>
<feature type="signal peptide" evidence="1">
    <location>
        <begin position="1"/>
        <end position="23"/>
    </location>
</feature>
<keyword evidence="1" id="KW-0732">Signal</keyword>
<evidence type="ECO:0000313" key="3">
    <source>
        <dbReference type="Proteomes" id="UP000824025"/>
    </source>
</evidence>
<dbReference type="PROSITE" id="PS51257">
    <property type="entry name" value="PROKAR_LIPOPROTEIN"/>
    <property type="match status" value="1"/>
</dbReference>
<reference evidence="2" key="2">
    <citation type="submission" date="2021-04" db="EMBL/GenBank/DDBJ databases">
        <authorList>
            <person name="Gilroy R."/>
        </authorList>
    </citation>
    <scope>NUCLEOTIDE SEQUENCE</scope>
    <source>
        <strain evidence="2">CHK192-19661</strain>
    </source>
</reference>
<evidence type="ECO:0000256" key="1">
    <source>
        <dbReference type="SAM" id="SignalP"/>
    </source>
</evidence>
<name>A0A9D2D5Y9_9FIRM</name>
<sequence length="357" mass="38738">MKKRLFSAVSVFCAAALCTVLFAACGGGEEPGDQPGVPVTYTIAAEPSEDYTLTPSKTSAEAGEVITVTAESKNADKYITGVTFNGTACEEEEDGYSFTMPAANVTLAAQTGTYAEKLTGDFMFFSGFIPDTIAVYENEWDYEDKLYVSFSEDVNIGTGDQDEYVQVTSSDQSVIPDSALRCYVDTDGSFIESAIVYIAVNDIKPGTAYVSLTVQDSSISSKNETIVKKLTVVEAEDLEIPAMSVEFTFDLSKVADVSDEIIIGISDNYNKIYGSDMSLEKTVVVADEADLSEITFVMNNFAIGHKYSVTVSYLKDENRYALLNFDSQWVTPESTFENSFLTVALGTESVGPFKVVK</sequence>
<proteinExistence type="predicted"/>
<organism evidence="2 3">
    <name type="scientific">Candidatus Borkfalkia avicola</name>
    <dbReference type="NCBI Taxonomy" id="2838503"/>
    <lineage>
        <taxon>Bacteria</taxon>
        <taxon>Bacillati</taxon>
        <taxon>Bacillota</taxon>
        <taxon>Clostridia</taxon>
        <taxon>Christensenellales</taxon>
        <taxon>Christensenellaceae</taxon>
        <taxon>Candidatus Borkfalkia</taxon>
    </lineage>
</organism>
<protein>
    <submittedName>
        <fullName evidence="2">Uncharacterized protein</fullName>
    </submittedName>
</protein>
<accession>A0A9D2D5Y9</accession>
<reference evidence="2" key="1">
    <citation type="journal article" date="2021" name="PeerJ">
        <title>Extensive microbial diversity within the chicken gut microbiome revealed by metagenomics and culture.</title>
        <authorList>
            <person name="Gilroy R."/>
            <person name="Ravi A."/>
            <person name="Getino M."/>
            <person name="Pursley I."/>
            <person name="Horton D.L."/>
            <person name="Alikhan N.F."/>
            <person name="Baker D."/>
            <person name="Gharbi K."/>
            <person name="Hall N."/>
            <person name="Watson M."/>
            <person name="Adriaenssens E.M."/>
            <person name="Foster-Nyarko E."/>
            <person name="Jarju S."/>
            <person name="Secka A."/>
            <person name="Antonio M."/>
            <person name="Oren A."/>
            <person name="Chaudhuri R.R."/>
            <person name="La Ragione R."/>
            <person name="Hildebrand F."/>
            <person name="Pallen M.J."/>
        </authorList>
    </citation>
    <scope>NUCLEOTIDE SEQUENCE</scope>
    <source>
        <strain evidence="2">CHK192-19661</strain>
    </source>
</reference>
<dbReference type="EMBL" id="DXCF01000005">
    <property type="protein sequence ID" value="HIZ09168.1"/>
    <property type="molecule type" value="Genomic_DNA"/>
</dbReference>
<dbReference type="AlphaFoldDB" id="A0A9D2D5Y9"/>
<feature type="chain" id="PRO_5038636833" evidence="1">
    <location>
        <begin position="24"/>
        <end position="357"/>
    </location>
</feature>